<feature type="domain" description="Pyridoxamine 5'-phosphate oxidase N-terminal" evidence="2">
    <location>
        <begin position="8"/>
        <end position="133"/>
    </location>
</feature>
<sequence length="188" mass="20754">MAKVFASITEDLQRLIAAQQMFFVATAPLAADGHINVSPKGLDSFRILSPNQVVYLDLTGSGNETSAHLQENERITLMFCAFQEPPVILRLYGKGRTVLPNSPDWEPLYAKFSPIPGTRQLIVADIDRVQTSCGMGVPLYEPIAQRQSLLKWAEKKGRDGLKDYQQQKNSSSIDGLPAPLAQTPKSRV</sequence>
<feature type="compositionally biased region" description="Polar residues" evidence="1">
    <location>
        <begin position="164"/>
        <end position="173"/>
    </location>
</feature>
<gene>
    <name evidence="3" type="ORF">NDI38_06170</name>
</gene>
<protein>
    <submittedName>
        <fullName evidence="3">Pyridoxamine 5'-phosphate oxidase family protein</fullName>
    </submittedName>
</protein>
<dbReference type="InterPro" id="IPR012349">
    <property type="entry name" value="Split_barrel_FMN-bd"/>
</dbReference>
<dbReference type="PANTHER" id="PTHR39336:SF1">
    <property type="entry name" value="PYRIDOXAMINE PHOSPHATE OXIDASE FAMILY PROTEIN (AFU_ORTHOLOGUE AFUA_6G11440)"/>
    <property type="match status" value="1"/>
</dbReference>
<comment type="caution">
    <text evidence="3">The sequence shown here is derived from an EMBL/GenBank/DDBJ whole genome shotgun (WGS) entry which is preliminary data.</text>
</comment>
<dbReference type="SUPFAM" id="SSF50475">
    <property type="entry name" value="FMN-binding split barrel"/>
    <property type="match status" value="1"/>
</dbReference>
<dbReference type="Gene3D" id="2.30.110.10">
    <property type="entry name" value="Electron Transport, Fmn-binding Protein, Chain A"/>
    <property type="match status" value="1"/>
</dbReference>
<evidence type="ECO:0000259" key="2">
    <source>
        <dbReference type="Pfam" id="PF01243"/>
    </source>
</evidence>
<proteinExistence type="predicted"/>
<feature type="region of interest" description="Disordered" evidence="1">
    <location>
        <begin position="160"/>
        <end position="188"/>
    </location>
</feature>
<keyword evidence="4" id="KW-1185">Reference proteome</keyword>
<evidence type="ECO:0000256" key="1">
    <source>
        <dbReference type="SAM" id="MobiDB-lite"/>
    </source>
</evidence>
<evidence type="ECO:0000313" key="4">
    <source>
        <dbReference type="Proteomes" id="UP001476950"/>
    </source>
</evidence>
<dbReference type="RefSeq" id="WP_190451468.1">
    <property type="nucleotide sequence ID" value="NZ_JAMPLM010000003.1"/>
</dbReference>
<organism evidence="3 4">
    <name type="scientific">Stenomitos frigidus AS-A4</name>
    <dbReference type="NCBI Taxonomy" id="2933935"/>
    <lineage>
        <taxon>Bacteria</taxon>
        <taxon>Bacillati</taxon>
        <taxon>Cyanobacteriota</taxon>
        <taxon>Cyanophyceae</taxon>
        <taxon>Leptolyngbyales</taxon>
        <taxon>Leptolyngbyaceae</taxon>
        <taxon>Stenomitos</taxon>
    </lineage>
</organism>
<dbReference type="PANTHER" id="PTHR39336">
    <property type="entry name" value="PYRIDOXAMINE PHOSPHATE OXIDASE FAMILY PROTEIN (AFU_ORTHOLOGUE AFUA_6G11440)"/>
    <property type="match status" value="1"/>
</dbReference>
<dbReference type="Proteomes" id="UP001476950">
    <property type="component" value="Unassembled WGS sequence"/>
</dbReference>
<dbReference type="InterPro" id="IPR011576">
    <property type="entry name" value="Pyridox_Oxase_N"/>
</dbReference>
<accession>A0ABV0KI52</accession>
<reference evidence="3 4" key="1">
    <citation type="submission" date="2022-04" db="EMBL/GenBank/DDBJ databases">
        <title>Positive selection, recombination, and allopatry shape intraspecific diversity of widespread and dominant cyanobacteria.</title>
        <authorList>
            <person name="Wei J."/>
            <person name="Shu W."/>
            <person name="Hu C."/>
        </authorList>
    </citation>
    <scope>NUCLEOTIDE SEQUENCE [LARGE SCALE GENOMIC DNA]</scope>
    <source>
        <strain evidence="3 4">AS-A4</strain>
    </source>
</reference>
<dbReference type="Pfam" id="PF01243">
    <property type="entry name" value="PNPOx_N"/>
    <property type="match status" value="1"/>
</dbReference>
<name>A0ABV0KI52_9CYAN</name>
<evidence type="ECO:0000313" key="3">
    <source>
        <dbReference type="EMBL" id="MEP1058019.1"/>
    </source>
</evidence>
<dbReference type="EMBL" id="JAMPLM010000003">
    <property type="protein sequence ID" value="MEP1058019.1"/>
    <property type="molecule type" value="Genomic_DNA"/>
</dbReference>